<feature type="chain" id="PRO_5016390664" evidence="1">
    <location>
        <begin position="30"/>
        <end position="335"/>
    </location>
</feature>
<dbReference type="AlphaFoldDB" id="A0A318UMQ3"/>
<keyword evidence="1" id="KW-0732">Signal</keyword>
<accession>A0A318UMQ3</accession>
<gene>
    <name evidence="2" type="ORF">B0O44_101178</name>
</gene>
<evidence type="ECO:0000313" key="3">
    <source>
        <dbReference type="Proteomes" id="UP000248198"/>
    </source>
</evidence>
<name>A0A318UMQ3_9SPHI</name>
<dbReference type="InterPro" id="IPR019861">
    <property type="entry name" value="PorP/SprF_Bacteroidetes"/>
</dbReference>
<comment type="caution">
    <text evidence="2">The sequence shown here is derived from an EMBL/GenBank/DDBJ whole genome shotgun (WGS) entry which is preliminary data.</text>
</comment>
<dbReference type="Pfam" id="PF11751">
    <property type="entry name" value="PorP_SprF"/>
    <property type="match status" value="1"/>
</dbReference>
<evidence type="ECO:0000256" key="1">
    <source>
        <dbReference type="SAM" id="SignalP"/>
    </source>
</evidence>
<dbReference type="EMBL" id="QKLU01000001">
    <property type="protein sequence ID" value="PYF76707.1"/>
    <property type="molecule type" value="Genomic_DNA"/>
</dbReference>
<proteinExistence type="predicted"/>
<feature type="signal peptide" evidence="1">
    <location>
        <begin position="1"/>
        <end position="29"/>
    </location>
</feature>
<organism evidence="2 3">
    <name type="scientific">Pedobacter nutrimenti</name>
    <dbReference type="NCBI Taxonomy" id="1241337"/>
    <lineage>
        <taxon>Bacteria</taxon>
        <taxon>Pseudomonadati</taxon>
        <taxon>Bacteroidota</taxon>
        <taxon>Sphingobacteriia</taxon>
        <taxon>Sphingobacteriales</taxon>
        <taxon>Sphingobacteriaceae</taxon>
        <taxon>Pedobacter</taxon>
    </lineage>
</organism>
<dbReference type="Proteomes" id="UP000248198">
    <property type="component" value="Unassembled WGS sequence"/>
</dbReference>
<evidence type="ECO:0000313" key="2">
    <source>
        <dbReference type="EMBL" id="PYF76707.1"/>
    </source>
</evidence>
<sequence>MLTPSRQYTFMKKPTLLILAILLALSVCAQQDSQFSQYIFNGIHINPAYAGYKEDLYVQSFYRSQWAGVKGAPKSFSIAADGAIREGDVGLGLIVSNDQIGAQNYLTAYANYAYRIRTGSDEMSRLSFGIAVGVMQLGLDANKLEAINPGDNAVPLASQSTILPDARFGIYYSEEKYFAGFSVTNLFAKYAAKIRNSNLLVPQPHFYLTGGAIFPLNEDLQIKPVVLLQDDTKGPTSVDLNAFLLIKERIWLGTFYRTSVKLYQKNNLPSDLPAENAAGIIVELFATPNLRIGYSYDYSLGNLRSYNYGSHEISAGFYLGNKNSKRNRAPRCYQF</sequence>
<reference evidence="2 3" key="1">
    <citation type="submission" date="2018-06" db="EMBL/GenBank/DDBJ databases">
        <title>Genomic Encyclopedia of Archaeal and Bacterial Type Strains, Phase II (KMG-II): from individual species to whole genera.</title>
        <authorList>
            <person name="Goeker M."/>
        </authorList>
    </citation>
    <scope>NUCLEOTIDE SEQUENCE [LARGE SCALE GENOMIC DNA]</scope>
    <source>
        <strain evidence="2 3">DSM 27372</strain>
    </source>
</reference>
<protein>
    <submittedName>
        <fullName evidence="2">Type IX secretion system PorP/SprF family membrane protein</fullName>
    </submittedName>
</protein>
<dbReference type="NCBIfam" id="TIGR03519">
    <property type="entry name" value="T9SS_PorP_fam"/>
    <property type="match status" value="1"/>
</dbReference>
<keyword evidence="3" id="KW-1185">Reference proteome</keyword>